<dbReference type="Pfam" id="PF03134">
    <property type="entry name" value="TB2_DP1_HVA22"/>
    <property type="match status" value="1"/>
</dbReference>
<sequence length="140" mass="15841">MLVLADILEIGVLCLVPAYNTYKQLKATAKNQGNLEKNQQIFQYWIAYITFRGIDVAGRSLMPNYNVVKIPVVLWLGFSGGMDFCYQWMARTILINVEPTIDRWFNRNSILHGPGNLLGSDPSLNIPRSPFNVGPNNPRN</sequence>
<dbReference type="AlphaFoldDB" id="A0A5E4M5Y8"/>
<proteinExistence type="predicted"/>
<keyword evidence="2" id="KW-1185">Reference proteome</keyword>
<dbReference type="Proteomes" id="UP000325440">
    <property type="component" value="Unassembled WGS sequence"/>
</dbReference>
<name>A0A5E4M5Y8_9HEMI</name>
<dbReference type="InterPro" id="IPR004345">
    <property type="entry name" value="TB2_DP1_HVA22"/>
</dbReference>
<organism evidence="1 2">
    <name type="scientific">Cinara cedri</name>
    <dbReference type="NCBI Taxonomy" id="506608"/>
    <lineage>
        <taxon>Eukaryota</taxon>
        <taxon>Metazoa</taxon>
        <taxon>Ecdysozoa</taxon>
        <taxon>Arthropoda</taxon>
        <taxon>Hexapoda</taxon>
        <taxon>Insecta</taxon>
        <taxon>Pterygota</taxon>
        <taxon>Neoptera</taxon>
        <taxon>Paraneoptera</taxon>
        <taxon>Hemiptera</taxon>
        <taxon>Sternorrhyncha</taxon>
        <taxon>Aphidomorpha</taxon>
        <taxon>Aphidoidea</taxon>
        <taxon>Aphididae</taxon>
        <taxon>Lachninae</taxon>
        <taxon>Cinara</taxon>
    </lineage>
</organism>
<evidence type="ECO:0000313" key="2">
    <source>
        <dbReference type="Proteomes" id="UP000325440"/>
    </source>
</evidence>
<reference evidence="1 2" key="1">
    <citation type="submission" date="2019-08" db="EMBL/GenBank/DDBJ databases">
        <authorList>
            <person name="Alioto T."/>
            <person name="Alioto T."/>
            <person name="Gomez Garrido J."/>
        </authorList>
    </citation>
    <scope>NUCLEOTIDE SEQUENCE [LARGE SCALE GENOMIC DNA]</scope>
</reference>
<accession>A0A5E4M5Y8</accession>
<protein>
    <submittedName>
        <fullName evidence="1">TB2/DP1/HVA22-related protein</fullName>
    </submittedName>
</protein>
<evidence type="ECO:0000313" key="1">
    <source>
        <dbReference type="EMBL" id="VVC26742.1"/>
    </source>
</evidence>
<dbReference type="EMBL" id="CABPRJ010000044">
    <property type="protein sequence ID" value="VVC26742.1"/>
    <property type="molecule type" value="Genomic_DNA"/>
</dbReference>
<gene>
    <name evidence="1" type="ORF">CINCED_3A002969</name>
</gene>